<evidence type="ECO:0000313" key="4">
    <source>
        <dbReference type="Proteomes" id="UP000218231"/>
    </source>
</evidence>
<dbReference type="SMART" id="SM00329">
    <property type="entry name" value="BPI2"/>
    <property type="match status" value="1"/>
</dbReference>
<proteinExistence type="predicted"/>
<dbReference type="OrthoDB" id="10255543at2759"/>
<comment type="caution">
    <text evidence="3">The sequence shown here is derived from an EMBL/GenBank/DDBJ whole genome shotgun (WGS) entry which is preliminary data.</text>
</comment>
<dbReference type="SUPFAM" id="SSF55394">
    <property type="entry name" value="Bactericidal permeability-increasing protein, BPI"/>
    <property type="match status" value="1"/>
</dbReference>
<feature type="region of interest" description="Disordered" evidence="1">
    <location>
        <begin position="261"/>
        <end position="282"/>
    </location>
</feature>
<dbReference type="PANTHER" id="PTHR10504:SF139">
    <property type="entry name" value="BPI2 DOMAIN-CONTAINING PROTEIN"/>
    <property type="match status" value="1"/>
</dbReference>
<dbReference type="Proteomes" id="UP000218231">
    <property type="component" value="Unassembled WGS sequence"/>
</dbReference>
<feature type="compositionally biased region" description="Basic residues" evidence="1">
    <location>
        <begin position="262"/>
        <end position="282"/>
    </location>
</feature>
<dbReference type="InterPro" id="IPR001124">
    <property type="entry name" value="Lipid-bd_serum_glycop_C"/>
</dbReference>
<dbReference type="GO" id="GO:0008289">
    <property type="term" value="F:lipid binding"/>
    <property type="evidence" value="ECO:0007669"/>
    <property type="project" value="InterPro"/>
</dbReference>
<feature type="domain" description="Lipid-binding serum glycoprotein C-terminal" evidence="2">
    <location>
        <begin position="343"/>
        <end position="556"/>
    </location>
</feature>
<dbReference type="InterPro" id="IPR032942">
    <property type="entry name" value="BPI/LBP/Plunc"/>
</dbReference>
<protein>
    <recommendedName>
        <fullName evidence="2">Lipid-binding serum glycoprotein C-terminal domain-containing protein</fullName>
    </recommendedName>
</protein>
<dbReference type="Gene3D" id="3.60.15.10">
    <property type="entry name" value="Ribonuclease Z/Hydroxyacylglutathione hydrolase-like"/>
    <property type="match status" value="1"/>
</dbReference>
<keyword evidence="4" id="KW-1185">Reference proteome</keyword>
<name>A0A2A2J2A1_9BILA</name>
<dbReference type="Gene3D" id="3.15.20.10">
    <property type="entry name" value="Bactericidal permeability-increasing protein, domain 2"/>
    <property type="match status" value="1"/>
</dbReference>
<gene>
    <name evidence="3" type="ORF">WR25_03630</name>
</gene>
<reference evidence="3 4" key="1">
    <citation type="journal article" date="2017" name="Curr. Biol.">
        <title>Genome architecture and evolution of a unichromosomal asexual nematode.</title>
        <authorList>
            <person name="Fradin H."/>
            <person name="Zegar C."/>
            <person name="Gutwein M."/>
            <person name="Lucas J."/>
            <person name="Kovtun M."/>
            <person name="Corcoran D."/>
            <person name="Baugh L.R."/>
            <person name="Kiontke K."/>
            <person name="Gunsalus K."/>
            <person name="Fitch D.H."/>
            <person name="Piano F."/>
        </authorList>
    </citation>
    <scope>NUCLEOTIDE SEQUENCE [LARGE SCALE GENOMIC DNA]</scope>
    <source>
        <strain evidence="3">PF1309</strain>
    </source>
</reference>
<accession>A0A2A2J2A1</accession>
<dbReference type="Pfam" id="PF00753">
    <property type="entry name" value="Lactamase_B"/>
    <property type="match status" value="1"/>
</dbReference>
<evidence type="ECO:0000256" key="1">
    <source>
        <dbReference type="SAM" id="MobiDB-lite"/>
    </source>
</evidence>
<dbReference type="EMBL" id="LIAE01010757">
    <property type="protein sequence ID" value="PAV55704.1"/>
    <property type="molecule type" value="Genomic_DNA"/>
</dbReference>
<evidence type="ECO:0000313" key="3">
    <source>
        <dbReference type="EMBL" id="PAV55704.1"/>
    </source>
</evidence>
<dbReference type="PANTHER" id="PTHR10504">
    <property type="entry name" value="BACTERICIDAL PERMEABILITY-INCREASING BPI PROTEIN-RELATED"/>
    <property type="match status" value="1"/>
</dbReference>
<organism evidence="3 4">
    <name type="scientific">Diploscapter pachys</name>
    <dbReference type="NCBI Taxonomy" id="2018661"/>
    <lineage>
        <taxon>Eukaryota</taxon>
        <taxon>Metazoa</taxon>
        <taxon>Ecdysozoa</taxon>
        <taxon>Nematoda</taxon>
        <taxon>Chromadorea</taxon>
        <taxon>Rhabditida</taxon>
        <taxon>Rhabditina</taxon>
        <taxon>Rhabditomorpha</taxon>
        <taxon>Rhabditoidea</taxon>
        <taxon>Rhabditidae</taxon>
        <taxon>Diploscapter</taxon>
    </lineage>
</organism>
<dbReference type="Pfam" id="PF02886">
    <property type="entry name" value="LBP_BPI_CETP_C"/>
    <property type="match status" value="1"/>
</dbReference>
<evidence type="ECO:0000259" key="2">
    <source>
        <dbReference type="SMART" id="SM00329"/>
    </source>
</evidence>
<dbReference type="SUPFAM" id="SSF56281">
    <property type="entry name" value="Metallo-hydrolase/oxidoreductase"/>
    <property type="match status" value="1"/>
</dbReference>
<dbReference type="InterPro" id="IPR017943">
    <property type="entry name" value="Bactericidal_perm-incr_a/b_dom"/>
</dbReference>
<dbReference type="InterPro" id="IPR001279">
    <property type="entry name" value="Metallo-B-lactamas"/>
</dbReference>
<sequence>MVEVDQIIVGYCRDLGDNKCAATGSVTLIKDQGKNILVDCGDPWNGDQIKEGLEKNNLNPDQIDYLIITHGHSDHCGNMSMFKNSTILMAEGVAKCANNEYTCYDVICLFFTGSSSVKLFWDPPPEPETTTRSTISPIIDGSTVTQMIRKETGNELNKSPAGVMARLSKGGVRYITYVVGNALASQISTSSNTIDPDAKIFTNSISQSGNAIFENAICTKLIQIINDRVNKRFELLPTKVPLAEASSFDVVEKIAEAEERAKRRTTGRRRLSSHRRSKRQQRRMHAFLRGFDWRKINDLSLDYSMVTPLRITTNGIEVGTSGQISMAGVTTPFTAAPLALPNEAPKSMLTMIVSDFVPNTLMYHGHRVGLFNTKVEPRTPSLGPMMRTTCDLSTGSLFCLGDIFPTLRDTYPNKYLMLEFKTLHPPNMVVKSEKDGGIKFSVIGLITLTGLNGMIPTGNERPLGSMEINLKAKVNMRLASSFVRGKLTLEDIKFTTRTPKVLTQEELDDAGFLSREIMQRMVNDILKQGIPIPVHPLFKLSKPKLSLTNRAMVFQTDFDLNEAIIKQLTSANLRKS</sequence>
<dbReference type="AlphaFoldDB" id="A0A2A2J2A1"/>
<dbReference type="GO" id="GO:0005615">
    <property type="term" value="C:extracellular space"/>
    <property type="evidence" value="ECO:0007669"/>
    <property type="project" value="TreeGrafter"/>
</dbReference>
<dbReference type="InterPro" id="IPR036866">
    <property type="entry name" value="RibonucZ/Hydroxyglut_hydro"/>
</dbReference>
<dbReference type="STRING" id="2018661.A0A2A2J2A1"/>